<evidence type="ECO:0000259" key="2">
    <source>
        <dbReference type="PROSITE" id="PS50994"/>
    </source>
</evidence>
<dbReference type="AlphaFoldDB" id="N1WDE2"/>
<dbReference type="PROSITE" id="PS50994">
    <property type="entry name" value="INTEGRASE"/>
    <property type="match status" value="1"/>
</dbReference>
<dbReference type="SUPFAM" id="SSF53098">
    <property type="entry name" value="Ribonuclease H-like"/>
    <property type="match status" value="1"/>
</dbReference>
<dbReference type="InterPro" id="IPR012337">
    <property type="entry name" value="RNaseH-like_sf"/>
</dbReference>
<evidence type="ECO:0000256" key="1">
    <source>
        <dbReference type="SAM" id="MobiDB-lite"/>
    </source>
</evidence>
<proteinExistence type="predicted"/>
<accession>N1WDE2</accession>
<organism evidence="3 4">
    <name type="scientific">Leptospira vanthielii serovar Holland str. Waz Holland = ATCC 700522</name>
    <dbReference type="NCBI Taxonomy" id="1218591"/>
    <lineage>
        <taxon>Bacteria</taxon>
        <taxon>Pseudomonadati</taxon>
        <taxon>Spirochaetota</taxon>
        <taxon>Spirochaetia</taxon>
        <taxon>Leptospirales</taxon>
        <taxon>Leptospiraceae</taxon>
        <taxon>Leptospira</taxon>
    </lineage>
</organism>
<comment type="caution">
    <text evidence="3">The sequence shown here is derived from an EMBL/GenBank/DDBJ whole genome shotgun (WGS) entry which is preliminary data.</text>
</comment>
<dbReference type="STRING" id="1218591.LEP1GSC199_2633"/>
<gene>
    <name evidence="3" type="ORF">LEP1GSC199_2633</name>
</gene>
<dbReference type="Pfam" id="PF13683">
    <property type="entry name" value="rve_3"/>
    <property type="match status" value="1"/>
</dbReference>
<evidence type="ECO:0000313" key="3">
    <source>
        <dbReference type="EMBL" id="EMY71222.1"/>
    </source>
</evidence>
<feature type="region of interest" description="Disordered" evidence="1">
    <location>
        <begin position="1"/>
        <end position="41"/>
    </location>
</feature>
<dbReference type="InterPro" id="IPR036397">
    <property type="entry name" value="RNaseH_sf"/>
</dbReference>
<dbReference type="GO" id="GO:0003676">
    <property type="term" value="F:nucleic acid binding"/>
    <property type="evidence" value="ECO:0007669"/>
    <property type="project" value="InterPro"/>
</dbReference>
<dbReference type="Gene3D" id="3.30.420.10">
    <property type="entry name" value="Ribonuclease H-like superfamily/Ribonuclease H"/>
    <property type="match status" value="1"/>
</dbReference>
<protein>
    <submittedName>
        <fullName evidence="3">Integrase core domain protein</fullName>
    </submittedName>
</protein>
<dbReference type="InterPro" id="IPR001584">
    <property type="entry name" value="Integrase_cat-core"/>
</dbReference>
<dbReference type="GO" id="GO:0015074">
    <property type="term" value="P:DNA integration"/>
    <property type="evidence" value="ECO:0007669"/>
    <property type="project" value="InterPro"/>
</dbReference>
<feature type="domain" description="Integrase catalytic" evidence="2">
    <location>
        <begin position="1"/>
        <end position="78"/>
    </location>
</feature>
<feature type="compositionally biased region" description="Basic and acidic residues" evidence="1">
    <location>
        <begin position="21"/>
        <end position="34"/>
    </location>
</feature>
<name>N1WDE2_9LEPT</name>
<dbReference type="EMBL" id="AOGY02000015">
    <property type="protein sequence ID" value="EMY71222.1"/>
    <property type="molecule type" value="Genomic_DNA"/>
</dbReference>
<sequence>MVVEIGIRPERIEPGKPSQNGRHERMHRTLKEETALPPRSSLDAQQTAFDSFREEFNKVRPHEALGFLTPAKVYKSSKRTFPKKILEVAYPTHIVTDKVHESGFAQYGPHRVFFGNPFIGEVVGFEEISDRHCRLYFADAILGILDLYTSKVLKYQRLLYRID</sequence>
<evidence type="ECO:0000313" key="4">
    <source>
        <dbReference type="Proteomes" id="UP000012227"/>
    </source>
</evidence>
<reference evidence="3 4" key="1">
    <citation type="submission" date="2013-03" db="EMBL/GenBank/DDBJ databases">
        <authorList>
            <person name="Harkins D.M."/>
            <person name="Durkin A.S."/>
            <person name="Brinkac L.M."/>
            <person name="Haft D.H."/>
            <person name="Selengut J.D."/>
            <person name="Sanka R."/>
            <person name="DePew J."/>
            <person name="Purushe J."/>
            <person name="Galloway R.L."/>
            <person name="Vinetz J.M."/>
            <person name="Sutton G.G."/>
            <person name="Nierman W.C."/>
            <person name="Fouts D.E."/>
        </authorList>
    </citation>
    <scope>NUCLEOTIDE SEQUENCE [LARGE SCALE GENOMIC DNA]</scope>
    <source>
        <strain evidence="3 4">Waz Holland</strain>
    </source>
</reference>
<dbReference type="Proteomes" id="UP000012227">
    <property type="component" value="Unassembled WGS sequence"/>
</dbReference>